<proteinExistence type="predicted"/>
<dbReference type="Proteomes" id="UP000176288">
    <property type="component" value="Chromosome"/>
</dbReference>
<keyword evidence="2" id="KW-1185">Reference proteome</keyword>
<dbReference type="EMBL" id="CP017812">
    <property type="protein sequence ID" value="AOZ73317.1"/>
    <property type="molecule type" value="Genomic_DNA"/>
</dbReference>
<sequence length="188" mass="21540">MLSVGVDALREEYHTYSDGERFALTLPVLSDDAGVLAFWLDDQSVFSSLTWTRHDCITEVDPHSKYVAAFRHALDQHAEHLEKLDPQGLLPHAFELLALKQPMSLTNLLRYAQEHRWLISIISDDFDQAPQGMLTSVDDHECQLRQLDLETFQLEDENTHIPLNHIQVATLLSQEGLLFANYLHKLSH</sequence>
<evidence type="ECO:0000313" key="2">
    <source>
        <dbReference type="Proteomes" id="UP000176288"/>
    </source>
</evidence>
<dbReference type="KEGG" id="avu:BK816_08530"/>
<dbReference type="AlphaFoldDB" id="A0A1D9MLY4"/>
<gene>
    <name evidence="1" type="ORF">BK816_08530</name>
</gene>
<reference evidence="1 2" key="1">
    <citation type="submission" date="2016-10" db="EMBL/GenBank/DDBJ databases">
        <title>Actinomyces aegypiusis sp. nov., isolated from the Aegypius monachus in Qinghai Tibet Plateau China.</title>
        <authorList>
            <person name="Wang Y."/>
        </authorList>
    </citation>
    <scope>NUCLEOTIDE SEQUENCE [LARGE SCALE GENOMIC DNA]</scope>
    <source>
        <strain evidence="1 2">VUL4_3</strain>
    </source>
</reference>
<evidence type="ECO:0000313" key="1">
    <source>
        <dbReference type="EMBL" id="AOZ73317.1"/>
    </source>
</evidence>
<dbReference type="STRING" id="1912795.BK816_08530"/>
<accession>A0A1D9MLY4</accession>
<dbReference type="RefSeq" id="WP_071164780.1">
    <property type="nucleotide sequence ID" value="NZ_CP017812.1"/>
</dbReference>
<name>A0A1D9MLY4_9ACTO</name>
<protein>
    <submittedName>
        <fullName evidence="1">Uncharacterized protein</fullName>
    </submittedName>
</protein>
<organism evidence="1 2">
    <name type="scientific">Boudabousia tangfeifanii</name>
    <dbReference type="NCBI Taxonomy" id="1912795"/>
    <lineage>
        <taxon>Bacteria</taxon>
        <taxon>Bacillati</taxon>
        <taxon>Actinomycetota</taxon>
        <taxon>Actinomycetes</taxon>
        <taxon>Actinomycetales</taxon>
        <taxon>Actinomycetaceae</taxon>
        <taxon>Boudabousia</taxon>
    </lineage>
</organism>